<protein>
    <submittedName>
        <fullName evidence="1">Uncharacterized protein</fullName>
    </submittedName>
</protein>
<gene>
    <name evidence="1" type="ORF">DPMN_169505</name>
</gene>
<evidence type="ECO:0000313" key="1">
    <source>
        <dbReference type="EMBL" id="KAH3768293.1"/>
    </source>
</evidence>
<reference evidence="1" key="1">
    <citation type="journal article" date="2019" name="bioRxiv">
        <title>The Genome of the Zebra Mussel, Dreissena polymorpha: A Resource for Invasive Species Research.</title>
        <authorList>
            <person name="McCartney M.A."/>
            <person name="Auch B."/>
            <person name="Kono T."/>
            <person name="Mallez S."/>
            <person name="Zhang Y."/>
            <person name="Obille A."/>
            <person name="Becker A."/>
            <person name="Abrahante J.E."/>
            <person name="Garbe J."/>
            <person name="Badalamenti J.P."/>
            <person name="Herman A."/>
            <person name="Mangelson H."/>
            <person name="Liachko I."/>
            <person name="Sullivan S."/>
            <person name="Sone E.D."/>
            <person name="Koren S."/>
            <person name="Silverstein K.A.T."/>
            <person name="Beckman K.B."/>
            <person name="Gohl D.M."/>
        </authorList>
    </citation>
    <scope>NUCLEOTIDE SEQUENCE</scope>
    <source>
        <strain evidence="1">Duluth1</strain>
        <tissue evidence="1">Whole animal</tissue>
    </source>
</reference>
<evidence type="ECO:0000313" key="2">
    <source>
        <dbReference type="Proteomes" id="UP000828390"/>
    </source>
</evidence>
<dbReference type="EMBL" id="JAIWYP010000009">
    <property type="protein sequence ID" value="KAH3768293.1"/>
    <property type="molecule type" value="Genomic_DNA"/>
</dbReference>
<dbReference type="Proteomes" id="UP000828390">
    <property type="component" value="Unassembled WGS sequence"/>
</dbReference>
<proteinExistence type="predicted"/>
<sequence length="103" mass="11830">MGMKKNLGVRGSSTRGELDPFSEIGRRVIFSIKSKNNYIWGFPSVTTTWQFRDWSCPERLINLKEDGNQAAFAFVNGNQRGMLIEKIKLSQLDWLGRLHRLAV</sequence>
<accession>A0A9D4DVN7</accession>
<dbReference type="AlphaFoldDB" id="A0A9D4DVN7"/>
<keyword evidence="2" id="KW-1185">Reference proteome</keyword>
<name>A0A9D4DVN7_DREPO</name>
<reference evidence="1" key="2">
    <citation type="submission" date="2020-11" db="EMBL/GenBank/DDBJ databases">
        <authorList>
            <person name="McCartney M.A."/>
            <person name="Auch B."/>
            <person name="Kono T."/>
            <person name="Mallez S."/>
            <person name="Becker A."/>
            <person name="Gohl D.M."/>
            <person name="Silverstein K.A.T."/>
            <person name="Koren S."/>
            <person name="Bechman K.B."/>
            <person name="Herman A."/>
            <person name="Abrahante J.E."/>
            <person name="Garbe J."/>
        </authorList>
    </citation>
    <scope>NUCLEOTIDE SEQUENCE</scope>
    <source>
        <strain evidence="1">Duluth1</strain>
        <tissue evidence="1">Whole animal</tissue>
    </source>
</reference>
<organism evidence="1 2">
    <name type="scientific">Dreissena polymorpha</name>
    <name type="common">Zebra mussel</name>
    <name type="synonym">Mytilus polymorpha</name>
    <dbReference type="NCBI Taxonomy" id="45954"/>
    <lineage>
        <taxon>Eukaryota</taxon>
        <taxon>Metazoa</taxon>
        <taxon>Spiralia</taxon>
        <taxon>Lophotrochozoa</taxon>
        <taxon>Mollusca</taxon>
        <taxon>Bivalvia</taxon>
        <taxon>Autobranchia</taxon>
        <taxon>Heteroconchia</taxon>
        <taxon>Euheterodonta</taxon>
        <taxon>Imparidentia</taxon>
        <taxon>Neoheterodontei</taxon>
        <taxon>Myida</taxon>
        <taxon>Dreissenoidea</taxon>
        <taxon>Dreissenidae</taxon>
        <taxon>Dreissena</taxon>
    </lineage>
</organism>
<comment type="caution">
    <text evidence="1">The sequence shown here is derived from an EMBL/GenBank/DDBJ whole genome shotgun (WGS) entry which is preliminary data.</text>
</comment>